<dbReference type="HOGENOM" id="CLU_020336_50_1_2"/>
<dbReference type="KEGG" id="gah:GAH_01216"/>
<dbReference type="InterPro" id="IPR000073">
    <property type="entry name" value="AB_hydrolase_1"/>
</dbReference>
<dbReference type="PRINTS" id="PR00111">
    <property type="entry name" value="ABHYDROLASE"/>
</dbReference>
<organism evidence="2 3">
    <name type="scientific">Geoglobus ahangari</name>
    <dbReference type="NCBI Taxonomy" id="113653"/>
    <lineage>
        <taxon>Archaea</taxon>
        <taxon>Methanobacteriati</taxon>
        <taxon>Methanobacteriota</taxon>
        <taxon>Archaeoglobi</taxon>
        <taxon>Archaeoglobales</taxon>
        <taxon>Archaeoglobaceae</taxon>
        <taxon>Geoglobus</taxon>
    </lineage>
</organism>
<dbReference type="EMBL" id="CP011267">
    <property type="protein sequence ID" value="AKG91474.1"/>
    <property type="molecule type" value="Genomic_DNA"/>
</dbReference>
<dbReference type="Pfam" id="PF12697">
    <property type="entry name" value="Abhydrolase_6"/>
    <property type="match status" value="1"/>
</dbReference>
<dbReference type="PANTHER" id="PTHR43798">
    <property type="entry name" value="MONOACYLGLYCEROL LIPASE"/>
    <property type="match status" value="1"/>
</dbReference>
<gene>
    <name evidence="2" type="ORF">GAH_01216</name>
</gene>
<dbReference type="OrthoDB" id="51379at2157"/>
<keyword evidence="2" id="KW-0378">Hydrolase</keyword>
<dbReference type="InterPro" id="IPR050266">
    <property type="entry name" value="AB_hydrolase_sf"/>
</dbReference>
<evidence type="ECO:0000313" key="3">
    <source>
        <dbReference type="Proteomes" id="UP000034723"/>
    </source>
</evidence>
<reference evidence="2 3" key="1">
    <citation type="submission" date="2015-04" db="EMBL/GenBank/DDBJ databases">
        <title>The complete genome sequence of the hyperthermophilic, obligate iron-reducing archaeon Geoglobus ahangari strain 234T.</title>
        <authorList>
            <person name="Manzella M.P."/>
            <person name="Holmes D.E."/>
            <person name="Rocheleau J.M."/>
            <person name="Chung A."/>
            <person name="Reguera G."/>
            <person name="Kashefi K."/>
        </authorList>
    </citation>
    <scope>NUCLEOTIDE SEQUENCE [LARGE SCALE GENOMIC DNA]</scope>
    <source>
        <strain evidence="2 3">234</strain>
    </source>
</reference>
<evidence type="ECO:0000259" key="1">
    <source>
        <dbReference type="Pfam" id="PF12697"/>
    </source>
</evidence>
<sequence>MHVNVGGVEVYVEGEGEILFIHGAGMSSEVWERQLSALNAMAVDLPNHGRSGKMSVESVGDYAEVLIDLVDELGINPVIAGHSMGGAIAQEYVLKGGKARGLILIGTGPKLPVNPKLLQGLEENFEGMVEKLTKWLFAKDFEGKKAREKARQMMLSAGKELLIQDFRLCDAFNIEDKYRKGEVRIDVPTLIVCGNADVMTPLEYSEFLREHIPGSKLAIIHNAGHMVMVEKPAEFNKIVKEFSDGIE</sequence>
<keyword evidence="2" id="KW-0808">Transferase</keyword>
<keyword evidence="3" id="KW-1185">Reference proteome</keyword>
<protein>
    <submittedName>
        <fullName evidence="2">Putative hydrolases or acyltransferases (alpha/beta hydrolase superfamily)</fullName>
    </submittedName>
</protein>
<dbReference type="AlphaFoldDB" id="A0A0F7IG13"/>
<dbReference type="Proteomes" id="UP000034723">
    <property type="component" value="Chromosome"/>
</dbReference>
<dbReference type="GO" id="GO:0016787">
    <property type="term" value="F:hydrolase activity"/>
    <property type="evidence" value="ECO:0007669"/>
    <property type="project" value="UniProtKB-KW"/>
</dbReference>
<dbReference type="InParanoid" id="A0A0F7IG13"/>
<proteinExistence type="predicted"/>
<dbReference type="SUPFAM" id="SSF53474">
    <property type="entry name" value="alpha/beta-Hydrolases"/>
    <property type="match status" value="1"/>
</dbReference>
<name>A0A0F7IG13_9EURY</name>
<keyword evidence="2" id="KW-0012">Acyltransferase</keyword>
<dbReference type="GO" id="GO:0016746">
    <property type="term" value="F:acyltransferase activity"/>
    <property type="evidence" value="ECO:0007669"/>
    <property type="project" value="UniProtKB-KW"/>
</dbReference>
<dbReference type="RefSeq" id="WP_048095336.1">
    <property type="nucleotide sequence ID" value="NZ_CP011267.1"/>
</dbReference>
<dbReference type="STRING" id="113653.GAH_01216"/>
<dbReference type="Gene3D" id="3.40.50.1820">
    <property type="entry name" value="alpha/beta hydrolase"/>
    <property type="match status" value="1"/>
</dbReference>
<feature type="domain" description="AB hydrolase-1" evidence="1">
    <location>
        <begin position="18"/>
        <end position="237"/>
    </location>
</feature>
<evidence type="ECO:0000313" key="2">
    <source>
        <dbReference type="EMBL" id="AKG91474.1"/>
    </source>
</evidence>
<dbReference type="GeneID" id="24803789"/>
<dbReference type="InterPro" id="IPR029058">
    <property type="entry name" value="AB_hydrolase_fold"/>
</dbReference>
<accession>A0A0F7IG13</accession>